<evidence type="ECO:0000313" key="2">
    <source>
        <dbReference type="Proteomes" id="UP001164746"/>
    </source>
</evidence>
<evidence type="ECO:0000313" key="1">
    <source>
        <dbReference type="EMBL" id="WAQ97615.1"/>
    </source>
</evidence>
<dbReference type="InterPro" id="IPR000101">
    <property type="entry name" value="GGT_peptidase"/>
</dbReference>
<gene>
    <name evidence="1" type="ORF">MAR_030305</name>
</gene>
<dbReference type="PANTHER" id="PTHR11686">
    <property type="entry name" value="GAMMA GLUTAMYL TRANSPEPTIDASE"/>
    <property type="match status" value="1"/>
</dbReference>
<reference evidence="1" key="1">
    <citation type="submission" date="2022-11" db="EMBL/GenBank/DDBJ databases">
        <title>Centuries of genome instability and evolution in soft-shell clam transmissible cancer (bioRxiv).</title>
        <authorList>
            <person name="Hart S.F.M."/>
            <person name="Yonemitsu M.A."/>
            <person name="Giersch R.M."/>
            <person name="Beal B.F."/>
            <person name="Arriagada G."/>
            <person name="Davis B.W."/>
            <person name="Ostrander E.A."/>
            <person name="Goff S.P."/>
            <person name="Metzger M.J."/>
        </authorList>
    </citation>
    <scope>NUCLEOTIDE SEQUENCE</scope>
    <source>
        <strain evidence="1">MELC-2E11</strain>
        <tissue evidence="1">Siphon/mantle</tissue>
    </source>
</reference>
<dbReference type="PANTHER" id="PTHR11686:SF9">
    <property type="entry name" value="RE13973P"/>
    <property type="match status" value="1"/>
</dbReference>
<sequence length="480" mass="52279">MEVQGGTAMDAAVATVLCSSVQNMMSCGIGGGLAIGIPGEIKGLYKAWKLGGRLPWKQLLQPAIKLCKEGFKVGNALEAAIRSTSRFFPDFPNLRDLLTNPATNGIYKKGETMKAPKLAQTLETIAEEGPDAFYNGSLSANIAADIQDAGGIITEEDLANYTVRIEEPLTFRLDSGHVVYSPRPPSGGAVYLFILNILNEFRFSNDSVSTVPKAKRTWHRMVESFKHAYALRTQLGDNQVGTPAFRDYVDELVRNMTDPTFGAARRERISDCSTFEADYYQPMFFNIWDNGTSHLSVLGPNGDAVSITSTINLFFGSKVVGTRTGIVFNNEMDDFSTPGTINSFGVPASEANFIEPWKRPLSSMTPSLVIDRNGDVQLVVGASGGTRIIPATALVTVATLDWDWGIKEAIDYPRVHHQLFPETLQIQTGFPGEVIDGLRAMGHNITMSDSAFSVVQGILRCGNYITANSDYRKDGAPDGY</sequence>
<organism evidence="1 2">
    <name type="scientific">Mya arenaria</name>
    <name type="common">Soft-shell clam</name>
    <dbReference type="NCBI Taxonomy" id="6604"/>
    <lineage>
        <taxon>Eukaryota</taxon>
        <taxon>Metazoa</taxon>
        <taxon>Spiralia</taxon>
        <taxon>Lophotrochozoa</taxon>
        <taxon>Mollusca</taxon>
        <taxon>Bivalvia</taxon>
        <taxon>Autobranchia</taxon>
        <taxon>Heteroconchia</taxon>
        <taxon>Euheterodonta</taxon>
        <taxon>Imparidentia</taxon>
        <taxon>Neoheterodontei</taxon>
        <taxon>Myida</taxon>
        <taxon>Myoidea</taxon>
        <taxon>Myidae</taxon>
        <taxon>Mya</taxon>
    </lineage>
</organism>
<dbReference type="InterPro" id="IPR029055">
    <property type="entry name" value="Ntn_hydrolases_N"/>
</dbReference>
<dbReference type="Gene3D" id="3.60.20.40">
    <property type="match status" value="1"/>
</dbReference>
<dbReference type="Gene3D" id="1.10.246.130">
    <property type="match status" value="1"/>
</dbReference>
<dbReference type="SUPFAM" id="SSF56235">
    <property type="entry name" value="N-terminal nucleophile aminohydrolases (Ntn hydrolases)"/>
    <property type="match status" value="1"/>
</dbReference>
<dbReference type="InterPro" id="IPR043137">
    <property type="entry name" value="GGT_ssub_C"/>
</dbReference>
<name>A0ABY7DMP0_MYAAR</name>
<dbReference type="InterPro" id="IPR043138">
    <property type="entry name" value="GGT_lsub"/>
</dbReference>
<keyword evidence="2" id="KW-1185">Reference proteome</keyword>
<protein>
    <submittedName>
        <fullName evidence="1">GGT1-like protein</fullName>
    </submittedName>
</protein>
<dbReference type="PRINTS" id="PR01210">
    <property type="entry name" value="GGTRANSPTASE"/>
</dbReference>
<dbReference type="Proteomes" id="UP001164746">
    <property type="component" value="Chromosome 2"/>
</dbReference>
<dbReference type="EMBL" id="CP111013">
    <property type="protein sequence ID" value="WAQ97615.1"/>
    <property type="molecule type" value="Genomic_DNA"/>
</dbReference>
<proteinExistence type="predicted"/>
<accession>A0ABY7DMP0</accession>
<dbReference type="Pfam" id="PF01019">
    <property type="entry name" value="G_glu_transpept"/>
    <property type="match status" value="1"/>
</dbReference>